<reference evidence="1 2" key="1">
    <citation type="journal article" date="2019" name="Commun. Biol.">
        <title>The bagworm genome reveals a unique fibroin gene that provides high tensile strength.</title>
        <authorList>
            <person name="Kono N."/>
            <person name="Nakamura H."/>
            <person name="Ohtoshi R."/>
            <person name="Tomita M."/>
            <person name="Numata K."/>
            <person name="Arakawa K."/>
        </authorList>
    </citation>
    <scope>NUCLEOTIDE SEQUENCE [LARGE SCALE GENOMIC DNA]</scope>
</reference>
<dbReference type="EMBL" id="BGZK01000152">
    <property type="protein sequence ID" value="GBP23657.1"/>
    <property type="molecule type" value="Genomic_DNA"/>
</dbReference>
<name>A0A4C1UC02_EUMVA</name>
<keyword evidence="2" id="KW-1185">Reference proteome</keyword>
<protein>
    <submittedName>
        <fullName evidence="1">Uncharacterized protein</fullName>
    </submittedName>
</protein>
<evidence type="ECO:0000313" key="2">
    <source>
        <dbReference type="Proteomes" id="UP000299102"/>
    </source>
</evidence>
<accession>A0A4C1UC02</accession>
<proteinExistence type="predicted"/>
<sequence>MLPSVYCVTTEISEMYGIYDHSYNSKCDWRRTNWTKADQVDSMLKLQLFLNTKQITLILKRMRQQQLNMIQILLRSRVTTHVFCQKKKNTMAVNNRYKHV</sequence>
<dbReference type="Proteomes" id="UP000299102">
    <property type="component" value="Unassembled WGS sequence"/>
</dbReference>
<dbReference type="AlphaFoldDB" id="A0A4C1UC02"/>
<evidence type="ECO:0000313" key="1">
    <source>
        <dbReference type="EMBL" id="GBP23657.1"/>
    </source>
</evidence>
<gene>
    <name evidence="1" type="ORF">EVAR_80274_1</name>
</gene>
<comment type="caution">
    <text evidence="1">The sequence shown here is derived from an EMBL/GenBank/DDBJ whole genome shotgun (WGS) entry which is preliminary data.</text>
</comment>
<organism evidence="1 2">
    <name type="scientific">Eumeta variegata</name>
    <name type="common">Bagworm moth</name>
    <name type="synonym">Eumeta japonica</name>
    <dbReference type="NCBI Taxonomy" id="151549"/>
    <lineage>
        <taxon>Eukaryota</taxon>
        <taxon>Metazoa</taxon>
        <taxon>Ecdysozoa</taxon>
        <taxon>Arthropoda</taxon>
        <taxon>Hexapoda</taxon>
        <taxon>Insecta</taxon>
        <taxon>Pterygota</taxon>
        <taxon>Neoptera</taxon>
        <taxon>Endopterygota</taxon>
        <taxon>Lepidoptera</taxon>
        <taxon>Glossata</taxon>
        <taxon>Ditrysia</taxon>
        <taxon>Tineoidea</taxon>
        <taxon>Psychidae</taxon>
        <taxon>Oiketicinae</taxon>
        <taxon>Eumeta</taxon>
    </lineage>
</organism>